<dbReference type="RefSeq" id="XP_064771306.1">
    <property type="nucleotide sequence ID" value="XM_064913965.1"/>
</dbReference>
<sequence>MTTLPNLPVLSAIASHAPTKTAIIHNSSKKSFAYGSLLKDIARWRSVLSKITSSAGTGKRIAIMGENSYEFVSCLLAAVSLPETIAVPLCPSHTAPEITYQLNDADCCAVVATARFKEKLTPLVGEREFVIVEDVVLPASEEVTVEEDTTGIVNTSGIILYTSGTSGNPKGVVIPNATLTAQSLSLIKAWEIKETDTLLHTLPLHHIHGILNALLVPLFVGATVLFQFPFAAGPVLSLLAHENESDPIITIYTAVPTVYSRLSTLFRTFSPEKQAEVSAAVSKNLKLAMCGSAALPDPLREGWAELSGGHPQLLERYGMTEVGMALSQPLKEEERSSGSVGKPLPGVYARLVDKDTLEVLYESVGWESEKWYAPKPTSADDQLLGEIELSGPTIFREYWRKEKATEESFVTDASGRKWFRTGDIAGVDNAGRWWIKGRESMDIIKSGGEKISALEIEREILSLEGILECAVVGLPSLEWGQSVATVIVMAAGHPPIEFADLKAQLKLRLTGYKLPKELKIIESIPRNQMGKVNKKTLVKQVWPEKFE</sequence>
<protein>
    <submittedName>
        <fullName evidence="3">Uncharacterized protein</fullName>
    </submittedName>
</protein>
<feature type="domain" description="AMP-dependent synthetase/ligase" evidence="1">
    <location>
        <begin position="14"/>
        <end position="399"/>
    </location>
</feature>
<evidence type="ECO:0000259" key="2">
    <source>
        <dbReference type="Pfam" id="PF13193"/>
    </source>
</evidence>
<feature type="domain" description="AMP-binding enzyme C-terminal" evidence="2">
    <location>
        <begin position="455"/>
        <end position="531"/>
    </location>
</feature>
<dbReference type="Gene3D" id="3.40.50.12780">
    <property type="entry name" value="N-terminal domain of ligase-like"/>
    <property type="match status" value="1"/>
</dbReference>
<dbReference type="PANTHER" id="PTHR43201">
    <property type="entry name" value="ACYL-COA SYNTHETASE"/>
    <property type="match status" value="1"/>
</dbReference>
<dbReference type="Pfam" id="PF13193">
    <property type="entry name" value="AMP-binding_C"/>
    <property type="match status" value="1"/>
</dbReference>
<dbReference type="SUPFAM" id="SSF56801">
    <property type="entry name" value="Acetyl-CoA synthetase-like"/>
    <property type="match status" value="1"/>
</dbReference>
<dbReference type="CDD" id="cd05941">
    <property type="entry name" value="MCS"/>
    <property type="match status" value="1"/>
</dbReference>
<name>A0ABR1FFT2_9ASCO</name>
<dbReference type="GeneID" id="90039477"/>
<dbReference type="InterPro" id="IPR000873">
    <property type="entry name" value="AMP-dep_synth/lig_dom"/>
</dbReference>
<evidence type="ECO:0000313" key="3">
    <source>
        <dbReference type="EMBL" id="KAK7208273.1"/>
    </source>
</evidence>
<dbReference type="InterPro" id="IPR025110">
    <property type="entry name" value="AMP-bd_C"/>
</dbReference>
<keyword evidence="4" id="KW-1185">Reference proteome</keyword>
<accession>A0ABR1FFT2</accession>
<dbReference type="Proteomes" id="UP001498771">
    <property type="component" value="Unassembled WGS sequence"/>
</dbReference>
<gene>
    <name evidence="3" type="ORF">BZA70DRAFT_287587</name>
</gene>
<evidence type="ECO:0000259" key="1">
    <source>
        <dbReference type="Pfam" id="PF00501"/>
    </source>
</evidence>
<dbReference type="Pfam" id="PF00501">
    <property type="entry name" value="AMP-binding"/>
    <property type="match status" value="1"/>
</dbReference>
<comment type="caution">
    <text evidence="3">The sequence shown here is derived from an EMBL/GenBank/DDBJ whole genome shotgun (WGS) entry which is preliminary data.</text>
</comment>
<dbReference type="PROSITE" id="PS00455">
    <property type="entry name" value="AMP_BINDING"/>
    <property type="match status" value="1"/>
</dbReference>
<dbReference type="InterPro" id="IPR042099">
    <property type="entry name" value="ANL_N_sf"/>
</dbReference>
<dbReference type="InterPro" id="IPR020845">
    <property type="entry name" value="AMP-binding_CS"/>
</dbReference>
<evidence type="ECO:0000313" key="4">
    <source>
        <dbReference type="Proteomes" id="UP001498771"/>
    </source>
</evidence>
<reference evidence="3 4" key="1">
    <citation type="submission" date="2024-03" db="EMBL/GenBank/DDBJ databases">
        <title>Genome-scale model development and genomic sequencing of the oleaginous clade Lipomyces.</title>
        <authorList>
            <consortium name="Lawrence Berkeley National Laboratory"/>
            <person name="Czajka J.J."/>
            <person name="Han Y."/>
            <person name="Kim J."/>
            <person name="Mondo S.J."/>
            <person name="Hofstad B.A."/>
            <person name="Robles A."/>
            <person name="Haridas S."/>
            <person name="Riley R."/>
            <person name="LaButti K."/>
            <person name="Pangilinan J."/>
            <person name="Andreopoulos W."/>
            <person name="Lipzen A."/>
            <person name="Yan J."/>
            <person name="Wang M."/>
            <person name="Ng V."/>
            <person name="Grigoriev I.V."/>
            <person name="Spatafora J.W."/>
            <person name="Magnuson J.K."/>
            <person name="Baker S.E."/>
            <person name="Pomraning K.R."/>
        </authorList>
    </citation>
    <scope>NUCLEOTIDE SEQUENCE [LARGE SCALE GENOMIC DNA]</scope>
    <source>
        <strain evidence="3 4">Phaff 52-87</strain>
    </source>
</reference>
<dbReference type="InterPro" id="IPR045851">
    <property type="entry name" value="AMP-bd_C_sf"/>
</dbReference>
<proteinExistence type="predicted"/>
<dbReference type="Gene3D" id="3.30.300.30">
    <property type="match status" value="1"/>
</dbReference>
<dbReference type="PANTHER" id="PTHR43201:SF28">
    <property type="entry name" value="ENZYME, PUTATIVE (AFU_ORTHOLOGUE AFUA_7G01530)-RELATED"/>
    <property type="match status" value="1"/>
</dbReference>
<organism evidence="3 4">
    <name type="scientific">Myxozyma melibiosi</name>
    <dbReference type="NCBI Taxonomy" id="54550"/>
    <lineage>
        <taxon>Eukaryota</taxon>
        <taxon>Fungi</taxon>
        <taxon>Dikarya</taxon>
        <taxon>Ascomycota</taxon>
        <taxon>Saccharomycotina</taxon>
        <taxon>Lipomycetes</taxon>
        <taxon>Lipomycetales</taxon>
        <taxon>Lipomycetaceae</taxon>
        <taxon>Myxozyma</taxon>
    </lineage>
</organism>
<dbReference type="EMBL" id="JBBJBU010000001">
    <property type="protein sequence ID" value="KAK7208273.1"/>
    <property type="molecule type" value="Genomic_DNA"/>
</dbReference>